<sequence>MENQLAILLLIVPGYIARKIYKHTNDVRDDLSTFEETLYCLMFSGIISIVAVSIMLVSIHGLCFNYSTLQATDVQVYANNLEFIAKYIGLVLIVATILGLITYRLNEWYTYWINKARGSQKTAVTLNQSIFDTYFNDRKYRHYIELYKDDKLICRGRLNNCVEKYKELGIEPCEDQFIELEERLGKIPYKHIYYDGRLGIMIKEYDVRIPVTQDE</sequence>
<keyword evidence="1" id="KW-1133">Transmembrane helix</keyword>
<proteinExistence type="predicted"/>
<organism evidence="2 3">
    <name type="scientific">Veillonella hominis</name>
    <dbReference type="NCBI Taxonomy" id="2764330"/>
    <lineage>
        <taxon>Bacteria</taxon>
        <taxon>Bacillati</taxon>
        <taxon>Bacillota</taxon>
        <taxon>Negativicutes</taxon>
        <taxon>Veillonellales</taxon>
        <taxon>Veillonellaceae</taxon>
        <taxon>Veillonella</taxon>
    </lineage>
</organism>
<keyword evidence="1" id="KW-0812">Transmembrane</keyword>
<evidence type="ECO:0000256" key="1">
    <source>
        <dbReference type="SAM" id="Phobius"/>
    </source>
</evidence>
<evidence type="ECO:0000313" key="3">
    <source>
        <dbReference type="Proteomes" id="UP000640363"/>
    </source>
</evidence>
<dbReference type="EMBL" id="JACRWI010000001">
    <property type="protein sequence ID" value="MBC6000612.1"/>
    <property type="molecule type" value="Genomic_DNA"/>
</dbReference>
<dbReference type="Proteomes" id="UP000640363">
    <property type="component" value="Unassembled WGS sequence"/>
</dbReference>
<dbReference type="RefSeq" id="WP_120054963.1">
    <property type="nucleotide sequence ID" value="NZ_JACRWI010000001.1"/>
</dbReference>
<comment type="caution">
    <text evidence="2">The sequence shown here is derived from an EMBL/GenBank/DDBJ whole genome shotgun (WGS) entry which is preliminary data.</text>
</comment>
<gene>
    <name evidence="2" type="ORF">H8892_01400</name>
</gene>
<accession>A0ABR7JUT7</accession>
<reference evidence="2 3" key="1">
    <citation type="submission" date="2020-08" db="EMBL/GenBank/DDBJ databases">
        <authorList>
            <person name="Liu C."/>
            <person name="Sun Q."/>
        </authorList>
    </citation>
    <scope>NUCLEOTIDE SEQUENCE [LARGE SCALE GENOMIC DNA]</scope>
    <source>
        <strain evidence="2 3">NSJ-78</strain>
    </source>
</reference>
<protein>
    <submittedName>
        <fullName evidence="2">Uncharacterized protein</fullName>
    </submittedName>
</protein>
<keyword evidence="1" id="KW-0472">Membrane</keyword>
<feature type="transmembrane region" description="Helical" evidence="1">
    <location>
        <begin position="42"/>
        <end position="66"/>
    </location>
</feature>
<keyword evidence="3" id="KW-1185">Reference proteome</keyword>
<feature type="transmembrane region" description="Helical" evidence="1">
    <location>
        <begin position="87"/>
        <end position="105"/>
    </location>
</feature>
<dbReference type="Pfam" id="PF19865">
    <property type="entry name" value="DUF6338"/>
    <property type="match status" value="1"/>
</dbReference>
<evidence type="ECO:0000313" key="2">
    <source>
        <dbReference type="EMBL" id="MBC6000612.1"/>
    </source>
</evidence>
<name>A0ABR7JUT7_9FIRM</name>
<dbReference type="InterPro" id="IPR045919">
    <property type="entry name" value="DUF6338"/>
</dbReference>